<keyword evidence="2" id="KW-1185">Reference proteome</keyword>
<sequence length="118" mass="11689">MASQGAPLFCGSASKQVLACTLFDPGRPASSPSAPALRLVAGGYTGWELFKGDILAMAAAPDSHAIFVGTADGCIYGFSINKTGGLSPLAQVAGAHSSRVTGLAVCGAQLYSVGLDGA</sequence>
<reference evidence="1 2" key="1">
    <citation type="submission" date="2020-02" db="EMBL/GenBank/DDBJ databases">
        <title>Draft genome sequence of Haematococcus lacustris strain NIES-144.</title>
        <authorList>
            <person name="Morimoto D."/>
            <person name="Nakagawa S."/>
            <person name="Yoshida T."/>
            <person name="Sawayama S."/>
        </authorList>
    </citation>
    <scope>NUCLEOTIDE SEQUENCE [LARGE SCALE GENOMIC DNA]</scope>
    <source>
        <strain evidence="1 2">NIES-144</strain>
    </source>
</reference>
<name>A0A699ZGN8_HAELA</name>
<dbReference type="InterPro" id="IPR015943">
    <property type="entry name" value="WD40/YVTN_repeat-like_dom_sf"/>
</dbReference>
<evidence type="ECO:0000313" key="1">
    <source>
        <dbReference type="EMBL" id="GFH21897.1"/>
    </source>
</evidence>
<dbReference type="Proteomes" id="UP000485058">
    <property type="component" value="Unassembled WGS sequence"/>
</dbReference>
<dbReference type="SUPFAM" id="SSF50978">
    <property type="entry name" value="WD40 repeat-like"/>
    <property type="match status" value="1"/>
</dbReference>
<dbReference type="InterPro" id="IPR036322">
    <property type="entry name" value="WD40_repeat_dom_sf"/>
</dbReference>
<comment type="caution">
    <text evidence="1">The sequence shown here is derived from an EMBL/GenBank/DDBJ whole genome shotgun (WGS) entry which is preliminary data.</text>
</comment>
<dbReference type="AlphaFoldDB" id="A0A699ZGN8"/>
<accession>A0A699ZGN8</accession>
<gene>
    <name evidence="1" type="ORF">HaLaN_19278</name>
</gene>
<evidence type="ECO:0000313" key="2">
    <source>
        <dbReference type="Proteomes" id="UP000485058"/>
    </source>
</evidence>
<protein>
    <submittedName>
        <fullName evidence="1">Zinc finger CCCH domain-containing protein 62</fullName>
    </submittedName>
</protein>
<organism evidence="1 2">
    <name type="scientific">Haematococcus lacustris</name>
    <name type="common">Green alga</name>
    <name type="synonym">Haematococcus pluvialis</name>
    <dbReference type="NCBI Taxonomy" id="44745"/>
    <lineage>
        <taxon>Eukaryota</taxon>
        <taxon>Viridiplantae</taxon>
        <taxon>Chlorophyta</taxon>
        <taxon>core chlorophytes</taxon>
        <taxon>Chlorophyceae</taxon>
        <taxon>CS clade</taxon>
        <taxon>Chlamydomonadales</taxon>
        <taxon>Haematococcaceae</taxon>
        <taxon>Haematococcus</taxon>
    </lineage>
</organism>
<feature type="non-terminal residue" evidence="1">
    <location>
        <position position="1"/>
    </location>
</feature>
<dbReference type="Gene3D" id="2.130.10.10">
    <property type="entry name" value="YVTN repeat-like/Quinoprotein amine dehydrogenase"/>
    <property type="match status" value="1"/>
</dbReference>
<proteinExistence type="predicted"/>
<dbReference type="EMBL" id="BLLF01001926">
    <property type="protein sequence ID" value="GFH21897.1"/>
    <property type="molecule type" value="Genomic_DNA"/>
</dbReference>